<evidence type="ECO:0008006" key="4">
    <source>
        <dbReference type="Google" id="ProtNLM"/>
    </source>
</evidence>
<comment type="caution">
    <text evidence="2">The sequence shown here is derived from an EMBL/GenBank/DDBJ whole genome shotgun (WGS) entry which is preliminary data.</text>
</comment>
<gene>
    <name evidence="2" type="ORF">M23134_02661</name>
</gene>
<keyword evidence="3" id="KW-1185">Reference proteome</keyword>
<proteinExistence type="predicted"/>
<dbReference type="AlphaFoldDB" id="A1ZNV3"/>
<keyword evidence="1" id="KW-0812">Transmembrane</keyword>
<keyword evidence="1" id="KW-0472">Membrane</keyword>
<dbReference type="EMBL" id="AAWS01000019">
    <property type="protein sequence ID" value="EAY27992.1"/>
    <property type="molecule type" value="Genomic_DNA"/>
</dbReference>
<accession>A1ZNV3</accession>
<evidence type="ECO:0000256" key="1">
    <source>
        <dbReference type="SAM" id="Phobius"/>
    </source>
</evidence>
<dbReference type="eggNOG" id="COG5349">
    <property type="taxonomic scope" value="Bacteria"/>
</dbReference>
<feature type="transmembrane region" description="Helical" evidence="1">
    <location>
        <begin position="52"/>
        <end position="72"/>
    </location>
</feature>
<dbReference type="Proteomes" id="UP000004095">
    <property type="component" value="Unassembled WGS sequence"/>
</dbReference>
<evidence type="ECO:0000313" key="2">
    <source>
        <dbReference type="EMBL" id="EAY27992.1"/>
    </source>
</evidence>
<evidence type="ECO:0000313" key="3">
    <source>
        <dbReference type="Proteomes" id="UP000004095"/>
    </source>
</evidence>
<sequence>MIKGNCPHCQQGKVFTHRQFYHPTRFSDMHEKCAHCGGSFLPEPGFYVGAMYVSYALAIPVAFLLAMGLYYGAGVSDVSAMVAMIVGIVLFTPINFRLSRLIWLYLFGTAKKYQEKPTINMSKDQSYSSSHQAN</sequence>
<reference evidence="2 3" key="1">
    <citation type="submission" date="2007-01" db="EMBL/GenBank/DDBJ databases">
        <authorList>
            <person name="Haygood M."/>
            <person name="Podell S."/>
            <person name="Anderson C."/>
            <person name="Hopkinson B."/>
            <person name="Roe K."/>
            <person name="Barbeau K."/>
            <person name="Gaasterland T."/>
            <person name="Ferriera S."/>
            <person name="Johnson J."/>
            <person name="Kravitz S."/>
            <person name="Beeson K."/>
            <person name="Sutton G."/>
            <person name="Rogers Y.-H."/>
            <person name="Friedman R."/>
            <person name="Frazier M."/>
            <person name="Venter J.C."/>
        </authorList>
    </citation>
    <scope>NUCLEOTIDE SEQUENCE [LARGE SCALE GENOMIC DNA]</scope>
    <source>
        <strain evidence="2 3">ATCC 23134</strain>
    </source>
</reference>
<protein>
    <recommendedName>
        <fullName evidence="4">DUF983 domain-containing protein</fullName>
    </recommendedName>
</protein>
<keyword evidence="1" id="KW-1133">Transmembrane helix</keyword>
<organism evidence="2 3">
    <name type="scientific">Microscilla marina ATCC 23134</name>
    <dbReference type="NCBI Taxonomy" id="313606"/>
    <lineage>
        <taxon>Bacteria</taxon>
        <taxon>Pseudomonadati</taxon>
        <taxon>Bacteroidota</taxon>
        <taxon>Cytophagia</taxon>
        <taxon>Cytophagales</taxon>
        <taxon>Microscillaceae</taxon>
        <taxon>Microscilla</taxon>
    </lineage>
</organism>
<feature type="transmembrane region" description="Helical" evidence="1">
    <location>
        <begin position="78"/>
        <end position="96"/>
    </location>
</feature>
<name>A1ZNV3_MICM2</name>